<dbReference type="GO" id="GO:0009113">
    <property type="term" value="P:purine nucleobase biosynthetic process"/>
    <property type="evidence" value="ECO:0007669"/>
    <property type="project" value="UniProtKB-UniRule"/>
</dbReference>
<dbReference type="Gene3D" id="3.60.20.10">
    <property type="entry name" value="Glutamine Phosphoribosylpyrophosphate, subunit 1, domain 1"/>
    <property type="match status" value="1"/>
</dbReference>
<comment type="function">
    <text evidence="7">Catalyzes the formation of phosphoribosylamine from phosphoribosylpyrophosphate (PRPP) and glutamine.</text>
</comment>
<dbReference type="GO" id="GO:0051539">
    <property type="term" value="F:4 iron, 4 sulfur cluster binding"/>
    <property type="evidence" value="ECO:0007669"/>
    <property type="project" value="UniProtKB-KW"/>
</dbReference>
<evidence type="ECO:0000256" key="6">
    <source>
        <dbReference type="ARBA" id="ARBA00022962"/>
    </source>
</evidence>
<dbReference type="CDD" id="cd06223">
    <property type="entry name" value="PRTases_typeI"/>
    <property type="match status" value="1"/>
</dbReference>
<dbReference type="EC" id="2.4.2.14" evidence="7"/>
<evidence type="ECO:0000256" key="7">
    <source>
        <dbReference type="HAMAP-Rule" id="MF_01931"/>
    </source>
</evidence>
<evidence type="ECO:0000256" key="2">
    <source>
        <dbReference type="ARBA" id="ARBA00010138"/>
    </source>
</evidence>
<keyword evidence="6 7" id="KW-0315">Glutamine amidotransferase</keyword>
<dbReference type="InterPro" id="IPR029057">
    <property type="entry name" value="PRTase-like"/>
</dbReference>
<gene>
    <name evidence="7" type="primary">purF</name>
    <name evidence="13" type="ORF">EDL80_00495</name>
</gene>
<evidence type="ECO:0000256" key="1">
    <source>
        <dbReference type="ARBA" id="ARBA00005209"/>
    </source>
</evidence>
<feature type="binding site" evidence="7 11">
    <location>
        <position position="451"/>
    </location>
    <ligand>
        <name>[4Fe-4S] cluster</name>
        <dbReference type="ChEBI" id="CHEBI:49883"/>
    </ligand>
</feature>
<dbReference type="InterPro" id="IPR017932">
    <property type="entry name" value="GATase_2_dom"/>
</dbReference>
<dbReference type="SUPFAM" id="SSF53271">
    <property type="entry name" value="PRTase-like"/>
    <property type="match status" value="1"/>
</dbReference>
<dbReference type="HAMAP" id="MF_01931">
    <property type="entry name" value="PurF"/>
    <property type="match status" value="1"/>
</dbReference>
<keyword evidence="7" id="KW-0004">4Fe-4S</keyword>
<dbReference type="PROSITE" id="PS51278">
    <property type="entry name" value="GATASE_TYPE_2"/>
    <property type="match status" value="1"/>
</dbReference>
<evidence type="ECO:0000256" key="4">
    <source>
        <dbReference type="ARBA" id="ARBA00022679"/>
    </source>
</evidence>
<keyword evidence="7 10" id="KW-0460">Magnesium</keyword>
<dbReference type="GO" id="GO:0006189">
    <property type="term" value="P:'de novo' IMP biosynthetic process"/>
    <property type="evidence" value="ECO:0007669"/>
    <property type="project" value="UniProtKB-UniRule"/>
</dbReference>
<accession>A0AAE6Q8J4</accession>
<feature type="binding site" evidence="7 10">
    <location>
        <position position="355"/>
    </location>
    <ligand>
        <name>Mg(2+)</name>
        <dbReference type="ChEBI" id="CHEBI:18420"/>
    </ligand>
</feature>
<evidence type="ECO:0000256" key="11">
    <source>
        <dbReference type="PIRSR" id="PIRSR000485-3"/>
    </source>
</evidence>
<dbReference type="InterPro" id="IPR029055">
    <property type="entry name" value="Ntn_hydrolases_N"/>
</dbReference>
<feature type="active site" description="Nucleophile" evidence="7 9">
    <location>
        <position position="10"/>
    </location>
</feature>
<comment type="catalytic activity">
    <reaction evidence="7 8">
        <text>5-phospho-beta-D-ribosylamine + L-glutamate + diphosphate = 5-phospho-alpha-D-ribose 1-diphosphate + L-glutamine + H2O</text>
        <dbReference type="Rhea" id="RHEA:14905"/>
        <dbReference type="ChEBI" id="CHEBI:15377"/>
        <dbReference type="ChEBI" id="CHEBI:29985"/>
        <dbReference type="ChEBI" id="CHEBI:33019"/>
        <dbReference type="ChEBI" id="CHEBI:58017"/>
        <dbReference type="ChEBI" id="CHEBI:58359"/>
        <dbReference type="ChEBI" id="CHEBI:58681"/>
        <dbReference type="EC" id="2.4.2.14"/>
    </reaction>
</comment>
<evidence type="ECO:0000256" key="9">
    <source>
        <dbReference type="PIRSR" id="PIRSR000485-1"/>
    </source>
</evidence>
<comment type="pathway">
    <text evidence="1 7 8">Purine metabolism; IMP biosynthesis via de novo pathway; N(1)-(5-phospho-D-ribosyl)glycinamide from 5-phospho-alpha-D-ribose 1-diphosphate: step 1/2.</text>
</comment>
<feature type="binding site" evidence="7 11">
    <location>
        <position position="244"/>
    </location>
    <ligand>
        <name>[4Fe-4S] cluster</name>
        <dbReference type="ChEBI" id="CHEBI:49883"/>
    </ligand>
</feature>
<sequence length="467" mass="51881">MQFNEIYEECGVFAIYNNNYAAINCILGLHAIQHRGQESFGVITSDNTNFHCYYSNEQVNSIFTQQSKIDHLSGNIAIGHVRYSTSGSKTGTQPITLDCQLGKLAIAHNGNLINTVQIRESLIKKGCIFSSDIDTEIIAHLIAINTQDTILNNIIYALQNIKGAYSLVILINNTLVCCRDPHGIRPLVLGMLDNSYVIASETCALDIVGAQVIRDILPGELVKIDQSNSLTSLFPLKKQKSSFCIFEYVYFARPDSIMENKSVYEIRKNIGRELAIENPAPKGTNMIIPVPDSGVPAALGFAEYTKIPFEFGIIRNHYIGRTFIQPHDHIRNIGVKLKHNPNSSILKDKIIVLIDDSIVRGTTLKNIISLLHKAGAKQIHLRISSPPTIHSCFYGIDTPEESKLIANYLSKAEIIKLLGCDSLHFLSIDGLYKAICNTKRNNDAPQYCDACFTGDYPIGEIDTNNIY</sequence>
<dbReference type="RefSeq" id="WP_158406265.1">
    <property type="nucleotide sequence ID" value="NZ_CP033454.1"/>
</dbReference>
<proteinExistence type="inferred from homology"/>
<dbReference type="CDD" id="cd00715">
    <property type="entry name" value="GPATase_N"/>
    <property type="match status" value="1"/>
</dbReference>
<keyword evidence="14" id="KW-1185">Reference proteome</keyword>
<comment type="cofactor">
    <cofactor evidence="7 10">
        <name>Mg(2+)</name>
        <dbReference type="ChEBI" id="CHEBI:18420"/>
    </cofactor>
    <text evidence="7 10">Binds 1 Mg(2+) ion per subunit.</text>
</comment>
<dbReference type="NCBIfam" id="TIGR01134">
    <property type="entry name" value="purF"/>
    <property type="match status" value="1"/>
</dbReference>
<keyword evidence="7 11" id="KW-0408">Iron</keyword>
<protein>
    <recommendedName>
        <fullName evidence="7">Amidophosphoribosyltransferase</fullName>
        <shortName evidence="7">ATase</shortName>
        <ecNumber evidence="7">2.4.2.14</ecNumber>
    </recommendedName>
    <alternativeName>
        <fullName evidence="7">Glutamine phosphoribosylpyrophosphate amidotransferase</fullName>
        <shortName evidence="7">GPATase</shortName>
    </alternativeName>
</protein>
<evidence type="ECO:0000256" key="3">
    <source>
        <dbReference type="ARBA" id="ARBA00022676"/>
    </source>
</evidence>
<feature type="domain" description="Glutamine amidotransferase type-2" evidence="12">
    <location>
        <begin position="10"/>
        <end position="227"/>
    </location>
</feature>
<feature type="binding site" evidence="7 11">
    <location>
        <position position="392"/>
    </location>
    <ligand>
        <name>[4Fe-4S] cluster</name>
        <dbReference type="ChEBI" id="CHEBI:49883"/>
    </ligand>
</feature>
<keyword evidence="7 11" id="KW-0411">Iron-sulfur</keyword>
<evidence type="ECO:0000256" key="8">
    <source>
        <dbReference type="PIRNR" id="PIRNR000485"/>
    </source>
</evidence>
<dbReference type="EMBL" id="CP033455">
    <property type="protein sequence ID" value="QGR03099.1"/>
    <property type="molecule type" value="Genomic_DNA"/>
</dbReference>
<dbReference type="InterPro" id="IPR005854">
    <property type="entry name" value="PurF"/>
</dbReference>
<dbReference type="PANTHER" id="PTHR11907">
    <property type="entry name" value="AMIDOPHOSPHORIBOSYLTRANSFERASE"/>
    <property type="match status" value="1"/>
</dbReference>
<dbReference type="InterPro" id="IPR035584">
    <property type="entry name" value="PurF_N"/>
</dbReference>
<dbReference type="GO" id="GO:0004044">
    <property type="term" value="F:amidophosphoribosyltransferase activity"/>
    <property type="evidence" value="ECO:0007669"/>
    <property type="project" value="UniProtKB-UniRule"/>
</dbReference>
<comment type="similarity">
    <text evidence="2 7 8">In the C-terminal section; belongs to the purine/pyrimidine phosphoribosyltransferase family.</text>
</comment>
<reference evidence="13 14" key="1">
    <citation type="submission" date="2018-10" db="EMBL/GenBank/DDBJ databases">
        <title>Propagation and draft genome sequences of three atypical Erhlichia ruminantium isolates.</title>
        <authorList>
            <person name="Liebenberg J."/>
            <person name="Steyn H."/>
            <person name="Josemans A."/>
            <person name="Zweygarth E."/>
        </authorList>
    </citation>
    <scope>NUCLEOTIDE SEQUENCE [LARGE SCALE GENOMIC DNA]</scope>
    <source>
        <strain evidence="13 14">Omatjenne</strain>
    </source>
</reference>
<keyword evidence="4 7" id="KW-0808">Transferase</keyword>
<feature type="binding site" evidence="7 10">
    <location>
        <position position="293"/>
    </location>
    <ligand>
        <name>Mg(2+)</name>
        <dbReference type="ChEBI" id="CHEBI:18420"/>
    </ligand>
</feature>
<dbReference type="Gene3D" id="3.40.50.2020">
    <property type="match status" value="1"/>
</dbReference>
<comment type="cofactor">
    <cofactor evidence="7 11">
        <name>[4Fe-4S] cluster</name>
        <dbReference type="ChEBI" id="CHEBI:49883"/>
    </cofactor>
    <text evidence="7 11">Binds 1 [4Fe-4S] cluster per subunit.</text>
</comment>
<evidence type="ECO:0000313" key="14">
    <source>
        <dbReference type="Proteomes" id="UP000422822"/>
    </source>
</evidence>
<feature type="binding site" evidence="7 11">
    <location>
        <position position="448"/>
    </location>
    <ligand>
        <name>[4Fe-4S] cluster</name>
        <dbReference type="ChEBI" id="CHEBI:49883"/>
    </ligand>
</feature>
<dbReference type="SUPFAM" id="SSF56235">
    <property type="entry name" value="N-terminal nucleophile aminohydrolases (Ntn hydrolases)"/>
    <property type="match status" value="1"/>
</dbReference>
<evidence type="ECO:0000256" key="10">
    <source>
        <dbReference type="PIRSR" id="PIRSR000485-2"/>
    </source>
</evidence>
<dbReference type="GO" id="GO:0000287">
    <property type="term" value="F:magnesium ion binding"/>
    <property type="evidence" value="ECO:0007669"/>
    <property type="project" value="UniProtKB-UniRule"/>
</dbReference>
<dbReference type="Pfam" id="PF00156">
    <property type="entry name" value="Pribosyltran"/>
    <property type="match status" value="1"/>
</dbReference>
<evidence type="ECO:0000256" key="5">
    <source>
        <dbReference type="ARBA" id="ARBA00022755"/>
    </source>
</evidence>
<dbReference type="Pfam" id="PF13537">
    <property type="entry name" value="GATase_7"/>
    <property type="match status" value="1"/>
</dbReference>
<organism evidence="13 14">
    <name type="scientific">Ehrlichia ruminantium</name>
    <name type="common">heartwater rickettsia</name>
    <name type="synonym">Cowdria ruminantium</name>
    <dbReference type="NCBI Taxonomy" id="779"/>
    <lineage>
        <taxon>Bacteria</taxon>
        <taxon>Pseudomonadati</taxon>
        <taxon>Pseudomonadota</taxon>
        <taxon>Alphaproteobacteria</taxon>
        <taxon>Rickettsiales</taxon>
        <taxon>Anaplasmataceae</taxon>
        <taxon>Ehrlichia</taxon>
    </lineage>
</organism>
<keyword evidence="5 7" id="KW-0658">Purine biosynthesis</keyword>
<dbReference type="Proteomes" id="UP000422822">
    <property type="component" value="Chromosome"/>
</dbReference>
<dbReference type="AlphaFoldDB" id="A0AAE6Q8J4"/>
<dbReference type="PIRSF" id="PIRSF000485">
    <property type="entry name" value="Amd_phspho_trans"/>
    <property type="match status" value="1"/>
</dbReference>
<evidence type="ECO:0000259" key="12">
    <source>
        <dbReference type="PROSITE" id="PS51278"/>
    </source>
</evidence>
<keyword evidence="7 10" id="KW-0479">Metal-binding</keyword>
<evidence type="ECO:0000313" key="13">
    <source>
        <dbReference type="EMBL" id="QGR03099.1"/>
    </source>
</evidence>
<feature type="binding site" evidence="7 10">
    <location>
        <position position="356"/>
    </location>
    <ligand>
        <name>Mg(2+)</name>
        <dbReference type="ChEBI" id="CHEBI:18420"/>
    </ligand>
</feature>
<name>A0AAE6Q8J4_EHRRU</name>
<dbReference type="InterPro" id="IPR000836">
    <property type="entry name" value="PRTase_dom"/>
</dbReference>
<keyword evidence="3 7" id="KW-0328">Glycosyltransferase</keyword>